<evidence type="ECO:0000313" key="2">
    <source>
        <dbReference type="Proteomes" id="UP000814140"/>
    </source>
</evidence>
<keyword evidence="2" id="KW-1185">Reference proteome</keyword>
<name>A0ACB8T0U3_9AGAM</name>
<dbReference type="Proteomes" id="UP000814140">
    <property type="component" value="Unassembled WGS sequence"/>
</dbReference>
<sequence length="1068" mass="117246">MPGRGAPRSGRVLFTEDDDALLMKYIATYNPDLHGRLGSNLYRALADNADGKWPWAERHSWQSWRERYKNRQESFNAKILAWQKKKGTQSAPPAKPAKSVSRKSTAARPSAQRQAKAPHPEERDERVKQLQATANKRRRDSAGANDEQVRVKKVKLDPGGSARQFSVQANGRSGSRPAEEHETPVIGDTDYTGEVFDPESDDPKDAPGARAAVGEHDDSSRRGASNVTPKPIDGFSLHISQEPTPPRSGTSMTPHGGSPAHIPRISRSPSPPRTPPLFPAQSRTPLKPRRQPPVRKRPQDGDDDIFAIASPTQSPPTVSRRPRAPPQLQEGPFSSAYTDARGGSRFKQDGRRVSGVERDSSPDEDNRPPSRKRSGKEVDANSTKVAARSTTSQPATVASRLPARKQAGPSQSTIQRPVAPREGVQARHAPVRRPVQTNATASSSKVMLPPLTVVEKIDLPVEHVEVAPFHLQTESRLPDLPAQETPRPTSEAVFKIPPVPTAATAKPTTTPIDHVHAQPPVQQLVESSTSLPKKSKENTLDLRTRSKTVAGAQSVPHIDLRTIRSRSPSSAPTRSRRQSLPAPADHMTPETHASSASRTVSRRTSDANSAAPYAAWPVSRPPSRASTRASLSAGDRQLVADLGFEVVLNRMAENHGFHLNIVRHVVQNAHSLAQADERLRTMREGAQRELEKALQAESSAEEEDEDDEQETDGEEEPRARSHAPSLPPPPEGERSPERPQLSLRVGLQITPLPQDEGPPPHYSPVSPTRARAFRRLQLEGRVAEAKAREIRHASRGVLMRDGEEQDRRPSSPDKEQKKGPVRRESEAEHVESDESDSEGEHPSDERESPIQKPVVRGLDLQAQKAEMQTEVQAEELEIEEEIAKVDITEAKSELDLGFLAMDEDTAIGGLVLVHEGDVKSESSQPRGGHISSPRWSVSPPPVGMDAGGIAREPLFLEGSDDENMVDVYAEGYDADFAPSPVAGRRDMHWDDSDDEDAEEGDYLPSPVPRPAPQDHVDDEWGEAEINALLDGNEDELRRLEEQRGRGSVKRKTAELYSMALAVYDASQR</sequence>
<protein>
    <submittedName>
        <fullName evidence="1">Uncharacterized protein</fullName>
    </submittedName>
</protein>
<dbReference type="EMBL" id="MU277209">
    <property type="protein sequence ID" value="KAI0062103.1"/>
    <property type="molecule type" value="Genomic_DNA"/>
</dbReference>
<reference evidence="1" key="2">
    <citation type="journal article" date="2022" name="New Phytol.">
        <title>Evolutionary transition to the ectomycorrhizal habit in the genomes of a hyperdiverse lineage of mushroom-forming fungi.</title>
        <authorList>
            <person name="Looney B."/>
            <person name="Miyauchi S."/>
            <person name="Morin E."/>
            <person name="Drula E."/>
            <person name="Courty P.E."/>
            <person name="Kohler A."/>
            <person name="Kuo A."/>
            <person name="LaButti K."/>
            <person name="Pangilinan J."/>
            <person name="Lipzen A."/>
            <person name="Riley R."/>
            <person name="Andreopoulos W."/>
            <person name="He G."/>
            <person name="Johnson J."/>
            <person name="Nolan M."/>
            <person name="Tritt A."/>
            <person name="Barry K.W."/>
            <person name="Grigoriev I.V."/>
            <person name="Nagy L.G."/>
            <person name="Hibbett D."/>
            <person name="Henrissat B."/>
            <person name="Matheny P.B."/>
            <person name="Labbe J."/>
            <person name="Martin F.M."/>
        </authorList>
    </citation>
    <scope>NUCLEOTIDE SEQUENCE</scope>
    <source>
        <strain evidence="1">HHB10654</strain>
    </source>
</reference>
<evidence type="ECO:0000313" key="1">
    <source>
        <dbReference type="EMBL" id="KAI0062103.1"/>
    </source>
</evidence>
<reference evidence="1" key="1">
    <citation type="submission" date="2021-03" db="EMBL/GenBank/DDBJ databases">
        <authorList>
            <consortium name="DOE Joint Genome Institute"/>
            <person name="Ahrendt S."/>
            <person name="Looney B.P."/>
            <person name="Miyauchi S."/>
            <person name="Morin E."/>
            <person name="Drula E."/>
            <person name="Courty P.E."/>
            <person name="Chicoki N."/>
            <person name="Fauchery L."/>
            <person name="Kohler A."/>
            <person name="Kuo A."/>
            <person name="Labutti K."/>
            <person name="Pangilinan J."/>
            <person name="Lipzen A."/>
            <person name="Riley R."/>
            <person name="Andreopoulos W."/>
            <person name="He G."/>
            <person name="Johnson J."/>
            <person name="Barry K.W."/>
            <person name="Grigoriev I.V."/>
            <person name="Nagy L."/>
            <person name="Hibbett D."/>
            <person name="Henrissat B."/>
            <person name="Matheny P.B."/>
            <person name="Labbe J."/>
            <person name="Martin F."/>
        </authorList>
    </citation>
    <scope>NUCLEOTIDE SEQUENCE</scope>
    <source>
        <strain evidence="1">HHB10654</strain>
    </source>
</reference>
<proteinExistence type="predicted"/>
<accession>A0ACB8T0U3</accession>
<organism evidence="1 2">
    <name type="scientific">Artomyces pyxidatus</name>
    <dbReference type="NCBI Taxonomy" id="48021"/>
    <lineage>
        <taxon>Eukaryota</taxon>
        <taxon>Fungi</taxon>
        <taxon>Dikarya</taxon>
        <taxon>Basidiomycota</taxon>
        <taxon>Agaricomycotina</taxon>
        <taxon>Agaricomycetes</taxon>
        <taxon>Russulales</taxon>
        <taxon>Auriscalpiaceae</taxon>
        <taxon>Artomyces</taxon>
    </lineage>
</organism>
<comment type="caution">
    <text evidence="1">The sequence shown here is derived from an EMBL/GenBank/DDBJ whole genome shotgun (WGS) entry which is preliminary data.</text>
</comment>
<gene>
    <name evidence="1" type="ORF">BV25DRAFT_1916388</name>
</gene>